<dbReference type="InterPro" id="IPR035897">
    <property type="entry name" value="Toll_tir_struct_dom_sf"/>
</dbReference>
<dbReference type="InterPro" id="IPR000157">
    <property type="entry name" value="TIR_dom"/>
</dbReference>
<dbReference type="InterPro" id="IPR011990">
    <property type="entry name" value="TPR-like_helical_dom_sf"/>
</dbReference>
<accession>A0ABM7YTK3</accession>
<dbReference type="InterPro" id="IPR027417">
    <property type="entry name" value="P-loop_NTPase"/>
</dbReference>
<evidence type="ECO:0000256" key="1">
    <source>
        <dbReference type="PROSITE-ProRule" id="PRU00339"/>
    </source>
</evidence>
<dbReference type="Proteomes" id="UP001057498">
    <property type="component" value="Chromosome"/>
</dbReference>
<proteinExistence type="predicted"/>
<dbReference type="Pfam" id="PF13424">
    <property type="entry name" value="TPR_12"/>
    <property type="match status" value="1"/>
</dbReference>
<dbReference type="Gene3D" id="3.40.50.10140">
    <property type="entry name" value="Toll/interleukin-1 receptor homology (TIR) domain"/>
    <property type="match status" value="1"/>
</dbReference>
<gene>
    <name evidence="3" type="ORF">CATMQ487_49560</name>
</gene>
<evidence type="ECO:0000313" key="3">
    <source>
        <dbReference type="EMBL" id="BDI07986.1"/>
    </source>
</evidence>
<organism evidence="3 4">
    <name type="scientific">Sphaerotilus microaerophilus</name>
    <dbReference type="NCBI Taxonomy" id="2914710"/>
    <lineage>
        <taxon>Bacteria</taxon>
        <taxon>Pseudomonadati</taxon>
        <taxon>Pseudomonadota</taxon>
        <taxon>Betaproteobacteria</taxon>
        <taxon>Burkholderiales</taxon>
        <taxon>Sphaerotilaceae</taxon>
        <taxon>Sphaerotilus</taxon>
    </lineage>
</organism>
<keyword evidence="1" id="KW-0802">TPR repeat</keyword>
<dbReference type="SUPFAM" id="SSF52200">
    <property type="entry name" value="Toll/Interleukin receptor TIR domain"/>
    <property type="match status" value="1"/>
</dbReference>
<dbReference type="InterPro" id="IPR019734">
    <property type="entry name" value="TPR_rpt"/>
</dbReference>
<dbReference type="Gene3D" id="3.40.50.300">
    <property type="entry name" value="P-loop containing nucleotide triphosphate hydrolases"/>
    <property type="match status" value="1"/>
</dbReference>
<feature type="domain" description="TIR" evidence="2">
    <location>
        <begin position="1"/>
        <end position="134"/>
    </location>
</feature>
<dbReference type="EMBL" id="AP025730">
    <property type="protein sequence ID" value="BDI07986.1"/>
    <property type="molecule type" value="Genomic_DNA"/>
</dbReference>
<sequence>MPGKLFISHSSQDDDLVRRLRQGLAELGQEGWIDSRELRGGDPLWPEIEAAIGASAGLAVIVSTHGLQSKWLGKELKYALKLQAARGADSFPVIPLAVDGCKLGVLEEFFAAEPLYIPISSAAGGIDAALHAILVALRLRDPSDPPPTIQPPAAPMEELVLELSRLSIHLADGKRRARGSARLVYEPADREKREVRSPKSWTFEAPLGPIEVEELRWYLETYAVWPSRFDEHRVRKIEADLVRWGQMLHDAAMPADKAASVLQAWAQVGDGAARRFSVHVEPELDDGAPEADVLAAREAATLLLGLPWELLHDGRGFLFQGGRPVRVRRRLPNTHAVEPPVLATPIRILLASPRPEDDACGYIDHRASSLPLVRAMEELGEVVHLTLLATPTLSALQEELQRAKAAGQPYHVLHFDGHGVYDRRVGLGGLCFEHDEDGEQIGPRRHRTVYTDVLGPLLRDHGIALVFLEACQSAQAEQASESVASEMLKTGVASVVAMSHSVLVETSRRFVTAFYGALAQGARVGDAMLAGQSELHARPFRERIFGEADLELRDWFVPVLFQDKADPHLFKETPTRQTAEDRRTRVNGRLHATPLEPATGFIGRSRELLTLERVLQRHRYAVLRGQGGEGKTVLAAEFARWRVRSRQVRRAAFVSVEQHSHDRAVLDALGRQLVGENYSVAQFTTIDAACRPVERVLREDSVLLVIDNLESVLPAPPLPGAAPDPMADLTADTADAILQLCARLGAIGDTRLVFTSREALPAPFDAPQARIELHRLSAEDAVRLVERALETDPSASPSAGPALHNASAADIRDLVDAVQGHARTLALLAPSLRHDGVAATRTRLVELMAQMERDHPGEREHSLYASVQLSLRRLPPEMQERVKVLAVFHGGVQLGVLRNMMGWENDDVSALATGLISTGLATSNPYDHLSLNPALCPYLRARAGTEPLSDWQACWVAEMLQYMAFLRQQHSQDTLLAATLTQLELPNLMALLTEIEHAGQAETTINLCTRLRLLLENLGRPRLLQRVAAASDAAQAALGEDWSHARFEAERTRIEQLLAQGRWQEAFDGAQALRQRAESAGEAAYQGADYDLAAACWLLGRILKSAGAAEAALLWLAETRQRFENVEAARPGCGAARMTSTSIIEAGDCLLFLGRLDEAAASYEHAIQLAEAWQDHRSVAVGKGQLGTVRMFQRRYAEALAAHEDARRTFESLSEPGSVATAWHQIGMVHQAVGQPQAAEDAYRRALVIEVQLGDTARQAGTLNELGLLYNQLDRIDAAAAFFRQAADHFKDDRAKEGVTRNNLAETLRKLGQRDKARQEIERAIVCKQGLGHAVEPWKTWAILSDIETDAGRLPEAQQARQQAIKAYRAYRRDGGENQDSVGQLCDAICQEVQAGKTAEVREQLRQLEAAPGLPDQLRPLLPVLEAIVAGNRDPALAEAPEFSYDTAAEVLWLIERLG</sequence>
<feature type="repeat" description="TPR" evidence="1">
    <location>
        <begin position="1220"/>
        <end position="1253"/>
    </location>
</feature>
<reference evidence="3" key="1">
    <citation type="submission" date="2022-04" db="EMBL/GenBank/DDBJ databases">
        <title>Whole genome sequence of Sphaerotilus sp. FB-5.</title>
        <authorList>
            <person name="Takeda M."/>
            <person name="Narihara S."/>
            <person name="Akimoto M."/>
            <person name="Akimoto R."/>
            <person name="Nishiyashiki S."/>
            <person name="Murakami T."/>
        </authorList>
    </citation>
    <scope>NUCLEOTIDE SEQUENCE</scope>
    <source>
        <strain evidence="3">FB-5</strain>
    </source>
</reference>
<protein>
    <recommendedName>
        <fullName evidence="2">TIR domain-containing protein</fullName>
    </recommendedName>
</protein>
<keyword evidence="4" id="KW-1185">Reference proteome</keyword>
<dbReference type="Pfam" id="PF13181">
    <property type="entry name" value="TPR_8"/>
    <property type="match status" value="2"/>
</dbReference>
<dbReference type="SUPFAM" id="SSF48452">
    <property type="entry name" value="TPR-like"/>
    <property type="match status" value="1"/>
</dbReference>
<dbReference type="SUPFAM" id="SSF52540">
    <property type="entry name" value="P-loop containing nucleoside triphosphate hydrolases"/>
    <property type="match status" value="1"/>
</dbReference>
<dbReference type="PANTHER" id="PTHR47691:SF3">
    <property type="entry name" value="HTH-TYPE TRANSCRIPTIONAL REGULATOR RV0890C-RELATED"/>
    <property type="match status" value="1"/>
</dbReference>
<dbReference type="PROSITE" id="PS50005">
    <property type="entry name" value="TPR"/>
    <property type="match status" value="1"/>
</dbReference>
<evidence type="ECO:0000259" key="2">
    <source>
        <dbReference type="PROSITE" id="PS50104"/>
    </source>
</evidence>
<dbReference type="PANTHER" id="PTHR47691">
    <property type="entry name" value="REGULATOR-RELATED"/>
    <property type="match status" value="1"/>
</dbReference>
<dbReference type="Pfam" id="PF12770">
    <property type="entry name" value="CHAT"/>
    <property type="match status" value="1"/>
</dbReference>
<dbReference type="SMART" id="SM00028">
    <property type="entry name" value="TPR"/>
    <property type="match status" value="5"/>
</dbReference>
<dbReference type="InterPro" id="IPR024983">
    <property type="entry name" value="CHAT_dom"/>
</dbReference>
<dbReference type="Gene3D" id="1.25.40.10">
    <property type="entry name" value="Tetratricopeptide repeat domain"/>
    <property type="match status" value="2"/>
</dbReference>
<name>A0ABM7YTK3_9BURK</name>
<dbReference type="Pfam" id="PF13676">
    <property type="entry name" value="TIR_2"/>
    <property type="match status" value="1"/>
</dbReference>
<dbReference type="PROSITE" id="PS50104">
    <property type="entry name" value="TIR"/>
    <property type="match status" value="1"/>
</dbReference>
<evidence type="ECO:0000313" key="4">
    <source>
        <dbReference type="Proteomes" id="UP001057498"/>
    </source>
</evidence>